<evidence type="ECO:0000313" key="2">
    <source>
        <dbReference type="Proteomes" id="UP000008144"/>
    </source>
</evidence>
<dbReference type="InParanoid" id="H2Y095"/>
<dbReference type="Ensembl" id="ENSCINT00000032594.1">
    <property type="protein sequence ID" value="ENSCINP00000035329.1"/>
    <property type="gene ID" value="ENSCING00000024517.1"/>
</dbReference>
<reference evidence="1" key="3">
    <citation type="submission" date="2025-09" db="UniProtKB">
        <authorList>
            <consortium name="Ensembl"/>
        </authorList>
    </citation>
    <scope>IDENTIFICATION</scope>
</reference>
<dbReference type="AlphaFoldDB" id="H2Y095"/>
<dbReference type="Proteomes" id="UP000008144">
    <property type="component" value="Unassembled WGS sequence"/>
</dbReference>
<organism evidence="1 2">
    <name type="scientific">Ciona intestinalis</name>
    <name type="common">Transparent sea squirt</name>
    <name type="synonym">Ascidia intestinalis</name>
    <dbReference type="NCBI Taxonomy" id="7719"/>
    <lineage>
        <taxon>Eukaryota</taxon>
        <taxon>Metazoa</taxon>
        <taxon>Chordata</taxon>
        <taxon>Tunicata</taxon>
        <taxon>Ascidiacea</taxon>
        <taxon>Phlebobranchia</taxon>
        <taxon>Cionidae</taxon>
        <taxon>Ciona</taxon>
    </lineage>
</organism>
<proteinExistence type="predicted"/>
<reference evidence="2" key="1">
    <citation type="journal article" date="2002" name="Science">
        <title>The draft genome of Ciona intestinalis: insights into chordate and vertebrate origins.</title>
        <authorList>
            <person name="Dehal P."/>
            <person name="Satou Y."/>
            <person name="Campbell R.K."/>
            <person name="Chapman J."/>
            <person name="Degnan B."/>
            <person name="De Tomaso A."/>
            <person name="Davidson B."/>
            <person name="Di Gregorio A."/>
            <person name="Gelpke M."/>
            <person name="Goodstein D.M."/>
            <person name="Harafuji N."/>
            <person name="Hastings K.E."/>
            <person name="Ho I."/>
            <person name="Hotta K."/>
            <person name="Huang W."/>
            <person name="Kawashima T."/>
            <person name="Lemaire P."/>
            <person name="Martinez D."/>
            <person name="Meinertzhagen I.A."/>
            <person name="Necula S."/>
            <person name="Nonaka M."/>
            <person name="Putnam N."/>
            <person name="Rash S."/>
            <person name="Saiga H."/>
            <person name="Satake M."/>
            <person name="Terry A."/>
            <person name="Yamada L."/>
            <person name="Wang H.G."/>
            <person name="Awazu S."/>
            <person name="Azumi K."/>
            <person name="Boore J."/>
            <person name="Branno M."/>
            <person name="Chin-Bow S."/>
            <person name="DeSantis R."/>
            <person name="Doyle S."/>
            <person name="Francino P."/>
            <person name="Keys D.N."/>
            <person name="Haga S."/>
            <person name="Hayashi H."/>
            <person name="Hino K."/>
            <person name="Imai K.S."/>
            <person name="Inaba K."/>
            <person name="Kano S."/>
            <person name="Kobayashi K."/>
            <person name="Kobayashi M."/>
            <person name="Lee B.I."/>
            <person name="Makabe K.W."/>
            <person name="Manohar C."/>
            <person name="Matassi G."/>
            <person name="Medina M."/>
            <person name="Mochizuki Y."/>
            <person name="Mount S."/>
            <person name="Morishita T."/>
            <person name="Miura S."/>
            <person name="Nakayama A."/>
            <person name="Nishizaka S."/>
            <person name="Nomoto H."/>
            <person name="Ohta F."/>
            <person name="Oishi K."/>
            <person name="Rigoutsos I."/>
            <person name="Sano M."/>
            <person name="Sasaki A."/>
            <person name="Sasakura Y."/>
            <person name="Shoguchi E."/>
            <person name="Shin-i T."/>
            <person name="Spagnuolo A."/>
            <person name="Stainier D."/>
            <person name="Suzuki M.M."/>
            <person name="Tassy O."/>
            <person name="Takatori N."/>
            <person name="Tokuoka M."/>
            <person name="Yagi K."/>
            <person name="Yoshizaki F."/>
            <person name="Wada S."/>
            <person name="Zhang C."/>
            <person name="Hyatt P.D."/>
            <person name="Larimer F."/>
            <person name="Detter C."/>
            <person name="Doggett N."/>
            <person name="Glavina T."/>
            <person name="Hawkins T."/>
            <person name="Richardson P."/>
            <person name="Lucas S."/>
            <person name="Kohara Y."/>
            <person name="Levine M."/>
            <person name="Satoh N."/>
            <person name="Rokhsar D.S."/>
        </authorList>
    </citation>
    <scope>NUCLEOTIDE SEQUENCE [LARGE SCALE GENOMIC DNA]</scope>
</reference>
<dbReference type="HOGENOM" id="CLU_3279205_0_0_1"/>
<accession>H2Y095</accession>
<name>H2Y095_CIOIN</name>
<sequence>MSSIIFGHIFSRSVTTKVYHFVIHLLTGFLQLNVQSLRFCL</sequence>
<evidence type="ECO:0000313" key="1">
    <source>
        <dbReference type="Ensembl" id="ENSCINP00000035329.1"/>
    </source>
</evidence>
<reference evidence="1" key="2">
    <citation type="submission" date="2025-08" db="UniProtKB">
        <authorList>
            <consortium name="Ensembl"/>
        </authorList>
    </citation>
    <scope>IDENTIFICATION</scope>
</reference>
<protein>
    <submittedName>
        <fullName evidence="1">Uncharacterized protein</fullName>
    </submittedName>
</protein>
<keyword evidence="2" id="KW-1185">Reference proteome</keyword>